<dbReference type="PANTHER" id="PTHR11999:SF68">
    <property type="entry name" value="HISTIDINE DECARBOXYLASE"/>
    <property type="match status" value="1"/>
</dbReference>
<evidence type="ECO:0000313" key="12">
    <source>
        <dbReference type="EMBL" id="CAD7259955.1"/>
    </source>
</evidence>
<sequence>MGKEMVDYIADYLQDIRNRRVYPDVKPGYLRTLVPENAPVEPENWEEIMGDVERVIMPGVTHWQSPYMHAYFPALNSFPSLLGDMLADAINCLGFTWASSPACTELETIVMNWLGKMIGLPEEFLHVRSDSKGGGVIQTTASEATFVCLLAGRTEAIRRYRMSNEDLEDAEINNCLVAYCSDQAHSSVEKAGLIGLVKMRYIETDDKLSLRGDKLKEAIARDRDKGLIPFFLCATLGTTGACSFDNLKELGPICEAEQLWLHVDAAYAGASFICPEFRHWLNGVHHADSIAFNPSKWLMGEEQWGSSPDIQRGTSLLATRELRYVTLELGAHWQIPLSKRFRAIKLWFVIRNYGIKGLQKHIREGVRLAQKLEALVLADPRFEVPAPRHLGMLVFRLRGDNELTERLLKRLNARGRIHCVPASLKGRYVIRFTVTSARTTLDDVMRDWAEVRATATEVLDGLKTTNHVMRSRVPLAETRDRNENFGSSLLLANSPMSPKIVNGSFAAIFDSGDSLLDQISFGFDRLRFYVKDSPAIRRRVRGMMMSGKQYSLDSRMDLVTSLVARSGFRPMSEPGAVLPIMKEDLVEGTEEQHQAENQLENGNTSAGLTPGNRQIRSKSVDITSDCCADHGLRLTAAHSSESLEKIDVETEDSLQSPRQLSPHSKISHIQNKDVQNKLY</sequence>
<dbReference type="Gene3D" id="1.20.1340.10">
    <property type="entry name" value="dopa decarboxylase, N-terminal domain"/>
    <property type="match status" value="1"/>
</dbReference>
<reference evidence="12" key="1">
    <citation type="submission" date="2020-11" db="EMBL/GenBank/DDBJ databases">
        <authorList>
            <person name="Tran Van P."/>
        </authorList>
    </citation>
    <scope>NUCLEOTIDE SEQUENCE</scope>
</reference>
<evidence type="ECO:0000256" key="1">
    <source>
        <dbReference type="ARBA" id="ARBA00001933"/>
    </source>
</evidence>
<evidence type="ECO:0000256" key="3">
    <source>
        <dbReference type="ARBA" id="ARBA00011738"/>
    </source>
</evidence>
<dbReference type="Pfam" id="PF00282">
    <property type="entry name" value="Pyridoxal_deC"/>
    <property type="match status" value="1"/>
</dbReference>
<name>A0A7R9FYB2_TIMSH</name>
<dbReference type="Gene3D" id="3.40.640.10">
    <property type="entry name" value="Type I PLP-dependent aspartate aminotransferase-like (Major domain)"/>
    <property type="match status" value="1"/>
</dbReference>
<evidence type="ECO:0000256" key="5">
    <source>
        <dbReference type="ARBA" id="ARBA00022584"/>
    </source>
</evidence>
<comment type="cofactor">
    <cofactor evidence="1 10">
        <name>pyridoxal 5'-phosphate</name>
        <dbReference type="ChEBI" id="CHEBI:597326"/>
    </cofactor>
</comment>
<evidence type="ECO:0000256" key="11">
    <source>
        <dbReference type="SAM" id="MobiDB-lite"/>
    </source>
</evidence>
<keyword evidence="8" id="KW-0456">Lyase</keyword>
<dbReference type="InterPro" id="IPR010977">
    <property type="entry name" value="Aromatic_deC"/>
</dbReference>
<dbReference type="EMBL" id="OC001458">
    <property type="protein sequence ID" value="CAD7259955.1"/>
    <property type="molecule type" value="Genomic_DNA"/>
</dbReference>
<dbReference type="InterPro" id="IPR002129">
    <property type="entry name" value="PyrdxlP-dep_de-COase"/>
</dbReference>
<feature type="region of interest" description="Disordered" evidence="11">
    <location>
        <begin position="647"/>
        <end position="679"/>
    </location>
</feature>
<proteinExistence type="inferred from homology"/>
<keyword evidence="7 10" id="KW-0663">Pyridoxal phosphate</keyword>
<evidence type="ECO:0000256" key="2">
    <source>
        <dbReference type="ARBA" id="ARBA00009533"/>
    </source>
</evidence>
<dbReference type="FunFam" id="3.90.1150.10:FF:000018">
    <property type="entry name" value="Histidine decarboxylase"/>
    <property type="match status" value="1"/>
</dbReference>
<dbReference type="Gene3D" id="3.90.1150.10">
    <property type="entry name" value="Aspartate Aminotransferase, domain 1"/>
    <property type="match status" value="1"/>
</dbReference>
<protein>
    <recommendedName>
        <fullName evidence="9">Histidine decarboxylase</fullName>
        <ecNumber evidence="4">4.1.1.22</ecNumber>
    </recommendedName>
</protein>
<dbReference type="InterPro" id="IPR015422">
    <property type="entry name" value="PyrdxlP-dep_Trfase_small"/>
</dbReference>
<feature type="compositionally biased region" description="Basic and acidic residues" evidence="11">
    <location>
        <begin position="670"/>
        <end position="679"/>
    </location>
</feature>
<dbReference type="GO" id="GO:0042423">
    <property type="term" value="P:catecholamine biosynthetic process"/>
    <property type="evidence" value="ECO:0007669"/>
    <property type="project" value="UniProtKB-KW"/>
</dbReference>
<accession>A0A7R9FYB2</accession>
<feature type="compositionally biased region" description="Polar residues" evidence="11">
    <location>
        <begin position="595"/>
        <end position="613"/>
    </location>
</feature>
<dbReference type="InterPro" id="IPR015424">
    <property type="entry name" value="PyrdxlP-dep_Trfase"/>
</dbReference>
<dbReference type="PANTHER" id="PTHR11999">
    <property type="entry name" value="GROUP II PYRIDOXAL-5-PHOSPHATE DECARBOXYLASE"/>
    <property type="match status" value="1"/>
</dbReference>
<comment type="subunit">
    <text evidence="3">Homodimer.</text>
</comment>
<organism evidence="12">
    <name type="scientific">Timema shepardi</name>
    <name type="common">Walking stick</name>
    <dbReference type="NCBI Taxonomy" id="629360"/>
    <lineage>
        <taxon>Eukaryota</taxon>
        <taxon>Metazoa</taxon>
        <taxon>Ecdysozoa</taxon>
        <taxon>Arthropoda</taxon>
        <taxon>Hexapoda</taxon>
        <taxon>Insecta</taxon>
        <taxon>Pterygota</taxon>
        <taxon>Neoptera</taxon>
        <taxon>Polyneoptera</taxon>
        <taxon>Phasmatodea</taxon>
        <taxon>Timematodea</taxon>
        <taxon>Timematoidea</taxon>
        <taxon>Timematidae</taxon>
        <taxon>Timema</taxon>
    </lineage>
</organism>
<dbReference type="FunFam" id="3.40.640.10:FF:000025">
    <property type="entry name" value="Histidine decarboxylase"/>
    <property type="match status" value="1"/>
</dbReference>
<dbReference type="AlphaFoldDB" id="A0A7R9FYB2"/>
<dbReference type="EC" id="4.1.1.22" evidence="4"/>
<feature type="region of interest" description="Disordered" evidence="11">
    <location>
        <begin position="591"/>
        <end position="613"/>
    </location>
</feature>
<dbReference type="GO" id="GO:0004398">
    <property type="term" value="F:histidine decarboxylase activity"/>
    <property type="evidence" value="ECO:0007669"/>
    <property type="project" value="UniProtKB-EC"/>
</dbReference>
<keyword evidence="6" id="KW-0210">Decarboxylase</keyword>
<feature type="compositionally biased region" description="Polar residues" evidence="11">
    <location>
        <begin position="653"/>
        <end position="669"/>
    </location>
</feature>
<evidence type="ECO:0000256" key="6">
    <source>
        <dbReference type="ARBA" id="ARBA00022793"/>
    </source>
</evidence>
<dbReference type="CDD" id="cd06450">
    <property type="entry name" value="DOPA_deC_like"/>
    <property type="match status" value="1"/>
</dbReference>
<dbReference type="GO" id="GO:0005737">
    <property type="term" value="C:cytoplasm"/>
    <property type="evidence" value="ECO:0007669"/>
    <property type="project" value="TreeGrafter"/>
</dbReference>
<comment type="similarity">
    <text evidence="2">Belongs to the group II decarboxylase family.</text>
</comment>
<dbReference type="FunFam" id="1.20.1340.10:FF:000001">
    <property type="entry name" value="Histidine decarboxylase"/>
    <property type="match status" value="1"/>
</dbReference>
<dbReference type="SUPFAM" id="SSF53383">
    <property type="entry name" value="PLP-dependent transferases"/>
    <property type="match status" value="1"/>
</dbReference>
<dbReference type="GO" id="GO:0001694">
    <property type="term" value="P:histamine biosynthetic process"/>
    <property type="evidence" value="ECO:0007669"/>
    <property type="project" value="TreeGrafter"/>
</dbReference>
<dbReference type="InterPro" id="IPR015421">
    <property type="entry name" value="PyrdxlP-dep_Trfase_major"/>
</dbReference>
<dbReference type="GO" id="GO:0006548">
    <property type="term" value="P:L-histidine catabolic process"/>
    <property type="evidence" value="ECO:0007669"/>
    <property type="project" value="TreeGrafter"/>
</dbReference>
<dbReference type="GO" id="GO:0030170">
    <property type="term" value="F:pyridoxal phosphate binding"/>
    <property type="evidence" value="ECO:0007669"/>
    <property type="project" value="InterPro"/>
</dbReference>
<evidence type="ECO:0000256" key="4">
    <source>
        <dbReference type="ARBA" id="ARBA00012320"/>
    </source>
</evidence>
<dbReference type="PRINTS" id="PR00800">
    <property type="entry name" value="YHDCRBOXLASE"/>
</dbReference>
<keyword evidence="5" id="KW-0127">Catecholamine biosynthesis</keyword>
<gene>
    <name evidence="12" type="ORF">TSIB3V08_LOCUS4148</name>
</gene>
<evidence type="ECO:0000256" key="8">
    <source>
        <dbReference type="ARBA" id="ARBA00023239"/>
    </source>
</evidence>
<evidence type="ECO:0000256" key="9">
    <source>
        <dbReference type="ARBA" id="ARBA00039946"/>
    </source>
</evidence>
<evidence type="ECO:0000256" key="7">
    <source>
        <dbReference type="ARBA" id="ARBA00022898"/>
    </source>
</evidence>
<feature type="modified residue" description="N6-(pyridoxal phosphate)lysine" evidence="10">
    <location>
        <position position="296"/>
    </location>
</feature>
<evidence type="ECO:0000256" key="10">
    <source>
        <dbReference type="PIRSR" id="PIRSR602129-50"/>
    </source>
</evidence>